<dbReference type="Pfam" id="PF13181">
    <property type="entry name" value="TPR_8"/>
    <property type="match status" value="3"/>
</dbReference>
<dbReference type="Proteomes" id="UP000594454">
    <property type="component" value="Chromosome 1"/>
</dbReference>
<evidence type="ECO:0008006" key="14">
    <source>
        <dbReference type="Google" id="ProtNLM"/>
    </source>
</evidence>
<keyword evidence="13" id="KW-1185">Reference proteome</keyword>
<dbReference type="FunCoup" id="A0A7R8UGT4">
    <property type="interactions" value="1189"/>
</dbReference>
<dbReference type="GO" id="GO:0005741">
    <property type="term" value="C:mitochondrial outer membrane"/>
    <property type="evidence" value="ECO:0007669"/>
    <property type="project" value="UniProtKB-SubCell"/>
</dbReference>
<comment type="subcellular location">
    <subcellularLocation>
        <location evidence="1">Mitochondrion outer membrane</location>
        <topology evidence="1">Single-pass membrane protein</topology>
    </subcellularLocation>
</comment>
<proteinExistence type="inferred from homology"/>
<dbReference type="SMART" id="SM00028">
    <property type="entry name" value="TPR"/>
    <property type="match status" value="9"/>
</dbReference>
<feature type="region of interest" description="Disordered" evidence="11">
    <location>
        <begin position="61"/>
        <end position="80"/>
    </location>
</feature>
<accession>A0A7R8UGT4</accession>
<dbReference type="GO" id="GO:0030150">
    <property type="term" value="P:protein import into mitochondrial matrix"/>
    <property type="evidence" value="ECO:0007669"/>
    <property type="project" value="TreeGrafter"/>
</dbReference>
<evidence type="ECO:0000256" key="2">
    <source>
        <dbReference type="ARBA" id="ARBA00022692"/>
    </source>
</evidence>
<evidence type="ECO:0000256" key="4">
    <source>
        <dbReference type="ARBA" id="ARBA00022787"/>
    </source>
</evidence>
<evidence type="ECO:0000313" key="13">
    <source>
        <dbReference type="Proteomes" id="UP000594454"/>
    </source>
</evidence>
<evidence type="ECO:0000256" key="1">
    <source>
        <dbReference type="ARBA" id="ARBA00004572"/>
    </source>
</evidence>
<evidence type="ECO:0000256" key="9">
    <source>
        <dbReference type="ARBA" id="ARBA00038030"/>
    </source>
</evidence>
<name>A0A7R8UGT4_HERIL</name>
<dbReference type="PROSITE" id="PS50005">
    <property type="entry name" value="TPR"/>
    <property type="match status" value="3"/>
</dbReference>
<dbReference type="InterPro" id="IPR011990">
    <property type="entry name" value="TPR-like_helical_dom_sf"/>
</dbReference>
<protein>
    <recommendedName>
        <fullName evidence="14">Mitochondrial import receptor subunit TOM70</fullName>
    </recommendedName>
</protein>
<feature type="repeat" description="TPR" evidence="10">
    <location>
        <begin position="447"/>
        <end position="480"/>
    </location>
</feature>
<evidence type="ECO:0000256" key="10">
    <source>
        <dbReference type="PROSITE-ProRule" id="PRU00339"/>
    </source>
</evidence>
<evidence type="ECO:0000256" key="6">
    <source>
        <dbReference type="ARBA" id="ARBA00022989"/>
    </source>
</evidence>
<evidence type="ECO:0000256" key="8">
    <source>
        <dbReference type="ARBA" id="ARBA00023136"/>
    </source>
</evidence>
<keyword evidence="8" id="KW-0472">Membrane</keyword>
<dbReference type="GO" id="GO:0030943">
    <property type="term" value="F:mitochondrion targeting sequence binding"/>
    <property type="evidence" value="ECO:0007669"/>
    <property type="project" value="TreeGrafter"/>
</dbReference>
<dbReference type="GO" id="GO:0008320">
    <property type="term" value="F:protein transmembrane transporter activity"/>
    <property type="evidence" value="ECO:0007669"/>
    <property type="project" value="TreeGrafter"/>
</dbReference>
<dbReference type="Gene3D" id="1.25.40.10">
    <property type="entry name" value="Tetratricopeptide repeat domain"/>
    <property type="match status" value="2"/>
</dbReference>
<dbReference type="InterPro" id="IPR019734">
    <property type="entry name" value="TPR_rpt"/>
</dbReference>
<dbReference type="GO" id="GO:0045039">
    <property type="term" value="P:protein insertion into mitochondrial inner membrane"/>
    <property type="evidence" value="ECO:0007669"/>
    <property type="project" value="TreeGrafter"/>
</dbReference>
<evidence type="ECO:0000256" key="7">
    <source>
        <dbReference type="ARBA" id="ARBA00023128"/>
    </source>
</evidence>
<keyword evidence="5 10" id="KW-0802">TPR repeat</keyword>
<sequence>MTSGSTGSPSFPSWKLALLIGTPVAIGIGYYIYRKQSKALSEDTTDSTTKDKTIKSLKDKSISIDGDSTPSTSDKDLSQKEKQELEKAKLTPLALAQQYKNDGNVCFRKGKYDEAIKLYDKAISGCPPENKMDLAVFYQNRAAAYEMLKKWAQVKADCTKSLEYNPRYAKAYFRRAKAHEQTKDWLDCLDDVTATCILEVFQNNNTILYADRVLKQTGNDDAAKAMKTRVPVLPSRYFIKTYFRSFVCDPLINMKPEPRDGELRGFARAKLAWDNEDYDAVIPACTEEIESSESESEYKMEALLLRGTFHLLSGCFTGAQQDFDVIIDNEEADVELRVNALIKRASLWIQLIEKEKGLADFEEAEELSPDNADIYHQRAQIYTLLDQLDVAMQEYEKAVKLAPHHAMAFIQKCYAEYRLAFVVQDQMRLSAVMNEFKNAIEKYPDCVECYSLMAQVLSDQSQYDQADSFFEKATKMAPDNASLYVHRGIMELQWSGDIAKALRYMHKSIEIDEKCELAYETLGTIEVQRAYLDKAVELFDKAIIYAKSLPEMGHLYALRNAAIAQINVTKKLGIDMASISAAANAGIPEVNGH</sequence>
<dbReference type="AlphaFoldDB" id="A0A7R8UGT4"/>
<feature type="repeat" description="TPR" evidence="10">
    <location>
        <begin position="96"/>
        <end position="129"/>
    </location>
</feature>
<keyword evidence="2" id="KW-0812">Transmembrane</keyword>
<keyword evidence="6" id="KW-1133">Transmembrane helix</keyword>
<dbReference type="EMBL" id="LR899009">
    <property type="protein sequence ID" value="CAD7079747.1"/>
    <property type="molecule type" value="Genomic_DNA"/>
</dbReference>
<gene>
    <name evidence="12" type="ORF">HERILL_LOCUS2947</name>
</gene>
<organism evidence="12 13">
    <name type="scientific">Hermetia illucens</name>
    <name type="common">Black soldier fly</name>
    <dbReference type="NCBI Taxonomy" id="343691"/>
    <lineage>
        <taxon>Eukaryota</taxon>
        <taxon>Metazoa</taxon>
        <taxon>Ecdysozoa</taxon>
        <taxon>Arthropoda</taxon>
        <taxon>Hexapoda</taxon>
        <taxon>Insecta</taxon>
        <taxon>Pterygota</taxon>
        <taxon>Neoptera</taxon>
        <taxon>Endopterygota</taxon>
        <taxon>Diptera</taxon>
        <taxon>Brachycera</taxon>
        <taxon>Stratiomyomorpha</taxon>
        <taxon>Stratiomyidae</taxon>
        <taxon>Hermetiinae</taxon>
        <taxon>Hermetia</taxon>
    </lineage>
</organism>
<keyword evidence="4" id="KW-1000">Mitochondrion outer membrane</keyword>
<evidence type="ECO:0000256" key="11">
    <source>
        <dbReference type="SAM" id="MobiDB-lite"/>
    </source>
</evidence>
<reference evidence="12 13" key="1">
    <citation type="submission" date="2020-11" db="EMBL/GenBank/DDBJ databases">
        <authorList>
            <person name="Wallbank WR R."/>
            <person name="Pardo Diaz C."/>
            <person name="Kozak K."/>
            <person name="Martin S."/>
            <person name="Jiggins C."/>
            <person name="Moest M."/>
            <person name="Warren A I."/>
            <person name="Generalovic N T."/>
            <person name="Byers J.R.P. K."/>
            <person name="Montejo-Kovacevich G."/>
            <person name="Yen C E."/>
        </authorList>
    </citation>
    <scope>NUCLEOTIDE SEQUENCE [LARGE SCALE GENOMIC DNA]</scope>
</reference>
<feature type="repeat" description="TPR" evidence="10">
    <location>
        <begin position="372"/>
        <end position="405"/>
    </location>
</feature>
<evidence type="ECO:0000256" key="5">
    <source>
        <dbReference type="ARBA" id="ARBA00022803"/>
    </source>
</evidence>
<dbReference type="PANTHER" id="PTHR46208:SF1">
    <property type="entry name" value="MITOCHONDRIAL IMPORT RECEPTOR SUBUNIT TOM70"/>
    <property type="match status" value="1"/>
</dbReference>
<dbReference type="SUPFAM" id="SSF48452">
    <property type="entry name" value="TPR-like"/>
    <property type="match status" value="2"/>
</dbReference>
<dbReference type="OrthoDB" id="66418at2759"/>
<comment type="similarity">
    <text evidence="9">Belongs to the Tom70 family.</text>
</comment>
<dbReference type="InParanoid" id="A0A7R8UGT4"/>
<evidence type="ECO:0000256" key="3">
    <source>
        <dbReference type="ARBA" id="ARBA00022737"/>
    </source>
</evidence>
<dbReference type="PANTHER" id="PTHR46208">
    <property type="entry name" value="MITOCHONDRIAL IMPORT RECEPTOR SUBUNIT TOM70"/>
    <property type="match status" value="1"/>
</dbReference>
<evidence type="ECO:0000313" key="12">
    <source>
        <dbReference type="EMBL" id="CAD7079747.1"/>
    </source>
</evidence>
<keyword evidence="7" id="KW-0496">Mitochondrion</keyword>
<dbReference type="OMA" id="QWRGDIE"/>
<keyword evidence="3" id="KW-0677">Repeat</keyword>